<dbReference type="InterPro" id="IPR003018">
    <property type="entry name" value="GAF"/>
</dbReference>
<evidence type="ECO:0000259" key="2">
    <source>
        <dbReference type="Pfam" id="PF01590"/>
    </source>
</evidence>
<dbReference type="Gene3D" id="3.30.450.40">
    <property type="match status" value="1"/>
</dbReference>
<accession>V5G817</accession>
<evidence type="ECO:0000313" key="3">
    <source>
        <dbReference type="EMBL" id="GAD97017.1"/>
    </source>
</evidence>
<dbReference type="InterPro" id="IPR029016">
    <property type="entry name" value="GAF-like_dom_sf"/>
</dbReference>
<dbReference type="EMBL" id="BAUL01000182">
    <property type="protein sequence ID" value="GAD97017.1"/>
    <property type="molecule type" value="Genomic_DNA"/>
</dbReference>
<sequence length="198" mass="21294">MPHADASQFPSGLSKDDLYKELLSQTKGLLEGQRNWISNFANVASLLWHAYAALPAPSNKVNWTGFYVRDDKFPSLAAPVSSSPGATVTTTISTTYATSERQVLLLGPFHGKPACQQILFGKGVCGVAAETKETQVVPDVEAFPGHIACDSASKSEIVVPILTVALIDIDCTEPAAFDEVDKKYLEDLASFLAEACDW</sequence>
<feature type="domain" description="GAF" evidence="2">
    <location>
        <begin position="108"/>
        <end position="195"/>
    </location>
</feature>
<dbReference type="InterPro" id="IPR000614">
    <property type="entry name" value="FRMsr_CS"/>
</dbReference>
<dbReference type="GO" id="GO:0033745">
    <property type="term" value="F:L-methionine-(R)-S-oxide reductase activity"/>
    <property type="evidence" value="ECO:0007669"/>
    <property type="project" value="EnsemblFungi"/>
</dbReference>
<protein>
    <recommendedName>
        <fullName evidence="2">GAF domain-containing protein</fullName>
    </recommendedName>
</protein>
<dbReference type="InParanoid" id="V5G817"/>
<dbReference type="AlphaFoldDB" id="V5G817"/>
<dbReference type="FunCoup" id="V5G817">
    <property type="interactions" value="66"/>
</dbReference>
<evidence type="ECO:0000313" key="4">
    <source>
        <dbReference type="Proteomes" id="UP000018001"/>
    </source>
</evidence>
<dbReference type="Proteomes" id="UP000018001">
    <property type="component" value="Unassembled WGS sequence"/>
</dbReference>
<comment type="similarity">
    <text evidence="1">Belongs to the free Met sulfoxide reductase family.</text>
</comment>
<comment type="caution">
    <text evidence="3">The sequence shown here is derived from an EMBL/GenBank/DDBJ whole genome shotgun (WGS) entry which is preliminary data.</text>
</comment>
<dbReference type="PANTHER" id="PTHR21021:SF15">
    <property type="entry name" value="FREE METHIONINE-R-SULFOXIDE REDUCTASE"/>
    <property type="match status" value="1"/>
</dbReference>
<dbReference type="PROSITE" id="PS01320">
    <property type="entry name" value="UPF0067"/>
    <property type="match status" value="1"/>
</dbReference>
<dbReference type="PANTHER" id="PTHR21021">
    <property type="entry name" value="GAF/PUTATIVE CYTOSKELETAL PROTEIN"/>
    <property type="match status" value="1"/>
</dbReference>
<dbReference type="Pfam" id="PF01590">
    <property type="entry name" value="GAF"/>
    <property type="match status" value="1"/>
</dbReference>
<dbReference type="GO" id="GO:0005829">
    <property type="term" value="C:cytosol"/>
    <property type="evidence" value="ECO:0007669"/>
    <property type="project" value="TreeGrafter"/>
</dbReference>
<dbReference type="InterPro" id="IPR051330">
    <property type="entry name" value="Phosphatase_reg/MetRdx"/>
</dbReference>
<dbReference type="eggNOG" id="ENOG502RXXR">
    <property type="taxonomic scope" value="Eukaryota"/>
</dbReference>
<dbReference type="OrthoDB" id="15735at2759"/>
<organism evidence="3 4">
    <name type="scientific">Byssochlamys spectabilis (strain No. 5 / NBRC 109023)</name>
    <name type="common">Paecilomyces variotii</name>
    <dbReference type="NCBI Taxonomy" id="1356009"/>
    <lineage>
        <taxon>Eukaryota</taxon>
        <taxon>Fungi</taxon>
        <taxon>Dikarya</taxon>
        <taxon>Ascomycota</taxon>
        <taxon>Pezizomycotina</taxon>
        <taxon>Eurotiomycetes</taxon>
        <taxon>Eurotiomycetidae</taxon>
        <taxon>Eurotiales</taxon>
        <taxon>Thermoascaceae</taxon>
        <taxon>Paecilomyces</taxon>
    </lineage>
</organism>
<dbReference type="HOGENOM" id="CLU_077738_1_1_1"/>
<dbReference type="GO" id="GO:0034599">
    <property type="term" value="P:cellular response to oxidative stress"/>
    <property type="evidence" value="ECO:0007669"/>
    <property type="project" value="EnsemblFungi"/>
</dbReference>
<gene>
    <name evidence="3" type="ORF">PVAR5_5685</name>
</gene>
<name>V5G817_BYSSN</name>
<reference evidence="4" key="1">
    <citation type="journal article" date="2014" name="Genome Announc.">
        <title>Draft genome sequence of the formaldehyde-resistant fungus Byssochlamys spectabilis No. 5 (anamorph Paecilomyces variotii No. 5) (NBRC109023).</title>
        <authorList>
            <person name="Oka T."/>
            <person name="Ekino K."/>
            <person name="Fukuda K."/>
            <person name="Nomura Y."/>
        </authorList>
    </citation>
    <scope>NUCLEOTIDE SEQUENCE [LARGE SCALE GENOMIC DNA]</scope>
    <source>
        <strain evidence="4">No. 5 / NBRC 109023</strain>
    </source>
</reference>
<dbReference type="SUPFAM" id="SSF55781">
    <property type="entry name" value="GAF domain-like"/>
    <property type="match status" value="1"/>
</dbReference>
<evidence type="ECO:0000256" key="1">
    <source>
        <dbReference type="ARBA" id="ARBA00038454"/>
    </source>
</evidence>
<keyword evidence="4" id="KW-1185">Reference proteome</keyword>
<proteinExistence type="inferred from homology"/>